<name>A0A9Q4C370_9EURY</name>
<feature type="domain" description="rRNA small subunit methyltransferase F RNA-binding PUA-like" evidence="1">
    <location>
        <begin position="102"/>
        <end position="151"/>
    </location>
</feature>
<evidence type="ECO:0008006" key="5">
    <source>
        <dbReference type="Google" id="ProtNLM"/>
    </source>
</evidence>
<evidence type="ECO:0000313" key="4">
    <source>
        <dbReference type="Proteomes" id="UP001149411"/>
    </source>
</evidence>
<accession>A0A9Q4C370</accession>
<keyword evidence="4" id="KW-1185">Reference proteome</keyword>
<dbReference type="EMBL" id="RKLV01000002">
    <property type="protein sequence ID" value="MCX2818129.1"/>
    <property type="molecule type" value="Genomic_DNA"/>
</dbReference>
<protein>
    <recommendedName>
        <fullName evidence="5">rRNA small subunit methyltransferase F RNA-binding PUA-like domain-containing protein</fullName>
    </recommendedName>
</protein>
<dbReference type="AlphaFoldDB" id="A0A9Q4C370"/>
<dbReference type="RefSeq" id="WP_266085804.1">
    <property type="nucleotide sequence ID" value="NZ_RKLV01000002.1"/>
</dbReference>
<evidence type="ECO:0000313" key="3">
    <source>
        <dbReference type="EMBL" id="MCX2818129.1"/>
    </source>
</evidence>
<sequence length="156" mass="17388">MRVEEVNREPVVGFWEDEFGVPPGTFDGYRFYKKGARKVWAVSRGTVERLGGDGTLDALDYESVGLPLIRVGGEHDKPTTDALQRFGDEATRKVIDVDADTARAFVNGETVERGYDVEDLGYVVVRYEGRVLGCGLYFPGELRSQVPKGRRVDLIV</sequence>
<evidence type="ECO:0000259" key="2">
    <source>
        <dbReference type="Pfam" id="PF23437"/>
    </source>
</evidence>
<dbReference type="Proteomes" id="UP001149411">
    <property type="component" value="Unassembled WGS sequence"/>
</dbReference>
<dbReference type="Pfam" id="PF13636">
    <property type="entry name" value="Methyltranf_PUA"/>
    <property type="match status" value="1"/>
</dbReference>
<organism evidence="3 4">
    <name type="scientific">Halorutilus salinus</name>
    <dbReference type="NCBI Taxonomy" id="2487751"/>
    <lineage>
        <taxon>Archaea</taxon>
        <taxon>Methanobacteriati</taxon>
        <taxon>Methanobacteriota</taxon>
        <taxon>Stenosarchaea group</taxon>
        <taxon>Halobacteria</taxon>
        <taxon>Halorutilales</taxon>
        <taxon>Halorutilaceae</taxon>
        <taxon>Halorutilus</taxon>
    </lineage>
</organism>
<dbReference type="Gene3D" id="2.30.130.60">
    <property type="match status" value="1"/>
</dbReference>
<gene>
    <name evidence="3" type="ORF">EGH25_02005</name>
</gene>
<reference evidence="3" key="1">
    <citation type="submission" date="2022-09" db="EMBL/GenBank/DDBJ databases">
        <title>Haloadaptaus new haloarchaeum isolated from saline soil.</title>
        <authorList>
            <person name="Duran-Viseras A."/>
            <person name="Sanchez-Porro C."/>
            <person name="Ventosa A."/>
        </authorList>
    </citation>
    <scope>NUCLEOTIDE SEQUENCE</scope>
    <source>
        <strain evidence="3">F3-133</strain>
    </source>
</reference>
<proteinExistence type="predicted"/>
<comment type="caution">
    <text evidence="3">The sequence shown here is derived from an EMBL/GenBank/DDBJ whole genome shotgun (WGS) entry which is preliminary data.</text>
</comment>
<dbReference type="InterPro" id="IPR055546">
    <property type="entry name" value="DUF7122"/>
</dbReference>
<dbReference type="Pfam" id="PF23437">
    <property type="entry name" value="DUF7122"/>
    <property type="match status" value="1"/>
</dbReference>
<feature type="domain" description="DUF7122" evidence="2">
    <location>
        <begin position="6"/>
        <end position="44"/>
    </location>
</feature>
<dbReference type="InterPro" id="IPR027391">
    <property type="entry name" value="Nol1_Nop2_Fmu_2"/>
</dbReference>
<evidence type="ECO:0000259" key="1">
    <source>
        <dbReference type="Pfam" id="PF13636"/>
    </source>
</evidence>